<dbReference type="EMBL" id="JBGBPQ010000002">
    <property type="protein sequence ID" value="KAL1528052.1"/>
    <property type="molecule type" value="Genomic_DNA"/>
</dbReference>
<evidence type="ECO:0000313" key="1">
    <source>
        <dbReference type="EMBL" id="KAL1528052.1"/>
    </source>
</evidence>
<protein>
    <recommendedName>
        <fullName evidence="3">Calmodulin-lysine N-methyltransferase</fullName>
    </recommendedName>
</protein>
<dbReference type="CDD" id="cd02440">
    <property type="entry name" value="AdoMet_MTases"/>
    <property type="match status" value="1"/>
</dbReference>
<accession>A0AB34K3W0</accession>
<dbReference type="PANTHER" id="PTHR14614">
    <property type="entry name" value="HEPATOCELLULAR CARCINOMA-ASSOCIATED ANTIGEN"/>
    <property type="match status" value="1"/>
</dbReference>
<sequence>MIRLLYPDMADDEEHLCHLIFDAEPEPAISEREWVAAPLPDCTLYLEPLQAFVWGSSLHLARWLLTNRDVVSGRSVAELGAGTGLPSLCARIAGARSVVGSDYDATAMAALSRAAQYNNIDCLQAVQLDWFDALRPGFAVAHDPVEVMLVADCNYYTRALDGLLATVLAYLLPGGTLLLASRVDRCSLHEFLERLQLHAAFSLTQSVIFREGDSQAIPVESVNTSKNDDCHNSAASTSQLVHQMWIFARANTIQGEPANRGSYELGT</sequence>
<organism evidence="1 2">
    <name type="scientific">Prymnesium parvum</name>
    <name type="common">Toxic golden alga</name>
    <dbReference type="NCBI Taxonomy" id="97485"/>
    <lineage>
        <taxon>Eukaryota</taxon>
        <taxon>Haptista</taxon>
        <taxon>Haptophyta</taxon>
        <taxon>Prymnesiophyceae</taxon>
        <taxon>Prymnesiales</taxon>
        <taxon>Prymnesiaceae</taxon>
        <taxon>Prymnesium</taxon>
    </lineage>
</organism>
<evidence type="ECO:0008006" key="3">
    <source>
        <dbReference type="Google" id="ProtNLM"/>
    </source>
</evidence>
<reference evidence="1 2" key="1">
    <citation type="journal article" date="2024" name="Science">
        <title>Giant polyketide synthase enzymes in the biosynthesis of giant marine polyether toxins.</title>
        <authorList>
            <person name="Fallon T.R."/>
            <person name="Shende V.V."/>
            <person name="Wierzbicki I.H."/>
            <person name="Pendleton A.L."/>
            <person name="Watervoot N.F."/>
            <person name="Auber R.P."/>
            <person name="Gonzalez D.J."/>
            <person name="Wisecaver J.H."/>
            <person name="Moore B.S."/>
        </authorList>
    </citation>
    <scope>NUCLEOTIDE SEQUENCE [LARGE SCALE GENOMIC DNA]</scope>
    <source>
        <strain evidence="1 2">12B1</strain>
    </source>
</reference>
<dbReference type="AlphaFoldDB" id="A0AB34K3W0"/>
<gene>
    <name evidence="1" type="ORF">AB1Y20_009418</name>
</gene>
<dbReference type="Pfam" id="PF10294">
    <property type="entry name" value="Methyltransf_16"/>
    <property type="match status" value="1"/>
</dbReference>
<name>A0AB34K3W0_PRYPA</name>
<dbReference type="SUPFAM" id="SSF53335">
    <property type="entry name" value="S-adenosyl-L-methionine-dependent methyltransferases"/>
    <property type="match status" value="1"/>
</dbReference>
<dbReference type="InterPro" id="IPR029063">
    <property type="entry name" value="SAM-dependent_MTases_sf"/>
</dbReference>
<evidence type="ECO:0000313" key="2">
    <source>
        <dbReference type="Proteomes" id="UP001515480"/>
    </source>
</evidence>
<proteinExistence type="predicted"/>
<comment type="caution">
    <text evidence="1">The sequence shown here is derived from an EMBL/GenBank/DDBJ whole genome shotgun (WGS) entry which is preliminary data.</text>
</comment>
<dbReference type="Gene3D" id="3.40.50.150">
    <property type="entry name" value="Vaccinia Virus protein VP39"/>
    <property type="match status" value="1"/>
</dbReference>
<dbReference type="Proteomes" id="UP001515480">
    <property type="component" value="Unassembled WGS sequence"/>
</dbReference>
<keyword evidence="2" id="KW-1185">Reference proteome</keyword>
<dbReference type="InterPro" id="IPR019410">
    <property type="entry name" value="Methyltransf_16"/>
</dbReference>